<feature type="compositionally biased region" description="Basic and acidic residues" evidence="1">
    <location>
        <begin position="21"/>
        <end position="33"/>
    </location>
</feature>
<proteinExistence type="predicted"/>
<evidence type="ECO:0000256" key="1">
    <source>
        <dbReference type="SAM" id="MobiDB-lite"/>
    </source>
</evidence>
<protein>
    <recommendedName>
        <fullName evidence="2">Hypervirulence associated protein TUDOR domain-containing protein</fullName>
    </recommendedName>
</protein>
<feature type="compositionally biased region" description="Basic and acidic residues" evidence="1">
    <location>
        <begin position="50"/>
        <end position="68"/>
    </location>
</feature>
<dbReference type="Gene3D" id="2.30.30.1060">
    <property type="match status" value="1"/>
</dbReference>
<reference evidence="4" key="1">
    <citation type="journal article" date="2019" name="Int. J. Syst. Evol. Microbiol.">
        <title>The Global Catalogue of Microorganisms (GCM) 10K type strain sequencing project: providing services to taxonomists for standard genome sequencing and annotation.</title>
        <authorList>
            <consortium name="The Broad Institute Genomics Platform"/>
            <consortium name="The Broad Institute Genome Sequencing Center for Infectious Disease"/>
            <person name="Wu L."/>
            <person name="Ma J."/>
        </authorList>
    </citation>
    <scope>NUCLEOTIDE SEQUENCE [LARGE SCALE GENOMIC DNA]</scope>
    <source>
        <strain evidence="4">NBRC 108725</strain>
    </source>
</reference>
<dbReference type="Pfam" id="PF11160">
    <property type="entry name" value="Hva1_TUDOR"/>
    <property type="match status" value="1"/>
</dbReference>
<accession>A0ABN6XIY3</accession>
<dbReference type="Proteomes" id="UP001321498">
    <property type="component" value="Chromosome"/>
</dbReference>
<sequence length="68" mass="7427">MTEFKKGDHVSWKSHGGTAEGKVEEKITEDTKAAGRQVRASEDDPQYLVKSEKSGGEAVHKPDALTKD</sequence>
<evidence type="ECO:0000313" key="4">
    <source>
        <dbReference type="Proteomes" id="UP001321498"/>
    </source>
</evidence>
<evidence type="ECO:0000259" key="2">
    <source>
        <dbReference type="Pfam" id="PF11160"/>
    </source>
</evidence>
<feature type="region of interest" description="Disordered" evidence="1">
    <location>
        <begin position="1"/>
        <end position="68"/>
    </location>
</feature>
<evidence type="ECO:0000313" key="3">
    <source>
        <dbReference type="EMBL" id="BDZ44796.1"/>
    </source>
</evidence>
<dbReference type="EMBL" id="AP027731">
    <property type="protein sequence ID" value="BDZ44796.1"/>
    <property type="molecule type" value="Genomic_DNA"/>
</dbReference>
<gene>
    <name evidence="3" type="ORF">GCM10025866_07050</name>
</gene>
<feature type="domain" description="Hypervirulence associated protein TUDOR" evidence="2">
    <location>
        <begin position="7"/>
        <end position="65"/>
    </location>
</feature>
<feature type="compositionally biased region" description="Basic and acidic residues" evidence="1">
    <location>
        <begin position="1"/>
        <end position="11"/>
    </location>
</feature>
<dbReference type="InterPro" id="IPR021331">
    <property type="entry name" value="Hva1_TUDOR"/>
</dbReference>
<organism evidence="3 4">
    <name type="scientific">Naasia aerilata</name>
    <dbReference type="NCBI Taxonomy" id="1162966"/>
    <lineage>
        <taxon>Bacteria</taxon>
        <taxon>Bacillati</taxon>
        <taxon>Actinomycetota</taxon>
        <taxon>Actinomycetes</taxon>
        <taxon>Micrococcales</taxon>
        <taxon>Microbacteriaceae</taxon>
        <taxon>Naasia</taxon>
    </lineage>
</organism>
<name>A0ABN6XIY3_9MICO</name>
<dbReference type="RefSeq" id="WP_286278209.1">
    <property type="nucleotide sequence ID" value="NZ_AP027731.1"/>
</dbReference>
<keyword evidence="4" id="KW-1185">Reference proteome</keyword>